<reference evidence="1" key="1">
    <citation type="submission" date="2021-12" db="EMBL/GenBank/DDBJ databases">
        <authorList>
            <person name="King R."/>
        </authorList>
    </citation>
    <scope>NUCLEOTIDE SEQUENCE</scope>
</reference>
<keyword evidence="2" id="KW-1185">Reference proteome</keyword>
<proteinExistence type="predicted"/>
<accession>A0A9P0EW82</accession>
<evidence type="ECO:0000313" key="2">
    <source>
        <dbReference type="Proteomes" id="UP001152759"/>
    </source>
</evidence>
<gene>
    <name evidence="1" type="ORF">BEMITA_LOCUS1349</name>
</gene>
<dbReference type="AlphaFoldDB" id="A0A9P0EW82"/>
<name>A0A9P0EW82_BEMTA</name>
<evidence type="ECO:0008006" key="3">
    <source>
        <dbReference type="Google" id="ProtNLM"/>
    </source>
</evidence>
<sequence>MASAFEKIKSERNKDLIVTDNHKFSFQKVYKDGNKRWCCTVNTCKSFIKTNPSETEILSRTLVCAHALDSERKIRNSVKRKAENDFTDRPWKLLHDELNEEDCGILTKDDVISIQKGIYGARRGNHSALPQSVVDVQLCE</sequence>
<evidence type="ECO:0000313" key="1">
    <source>
        <dbReference type="EMBL" id="CAH0381729.1"/>
    </source>
</evidence>
<organism evidence="1 2">
    <name type="scientific">Bemisia tabaci</name>
    <name type="common">Sweetpotato whitefly</name>
    <name type="synonym">Aleurodes tabaci</name>
    <dbReference type="NCBI Taxonomy" id="7038"/>
    <lineage>
        <taxon>Eukaryota</taxon>
        <taxon>Metazoa</taxon>
        <taxon>Ecdysozoa</taxon>
        <taxon>Arthropoda</taxon>
        <taxon>Hexapoda</taxon>
        <taxon>Insecta</taxon>
        <taxon>Pterygota</taxon>
        <taxon>Neoptera</taxon>
        <taxon>Paraneoptera</taxon>
        <taxon>Hemiptera</taxon>
        <taxon>Sternorrhyncha</taxon>
        <taxon>Aleyrodoidea</taxon>
        <taxon>Aleyrodidae</taxon>
        <taxon>Aleyrodinae</taxon>
        <taxon>Bemisia</taxon>
    </lineage>
</organism>
<protein>
    <recommendedName>
        <fullName evidence="3">FLYWCH-type domain-containing protein</fullName>
    </recommendedName>
</protein>
<dbReference type="Proteomes" id="UP001152759">
    <property type="component" value="Chromosome 1"/>
</dbReference>
<dbReference type="Gene3D" id="2.20.25.240">
    <property type="match status" value="1"/>
</dbReference>
<dbReference type="EMBL" id="OU963862">
    <property type="protein sequence ID" value="CAH0381729.1"/>
    <property type="molecule type" value="Genomic_DNA"/>
</dbReference>